<dbReference type="PANTHER" id="PTHR32060">
    <property type="entry name" value="TAIL-SPECIFIC PROTEASE"/>
    <property type="match status" value="1"/>
</dbReference>
<proteinExistence type="inferred from homology"/>
<dbReference type="InterPro" id="IPR001478">
    <property type="entry name" value="PDZ"/>
</dbReference>
<dbReference type="Gene3D" id="3.30.750.44">
    <property type="match status" value="1"/>
</dbReference>
<feature type="domain" description="PDZ" evidence="6">
    <location>
        <begin position="95"/>
        <end position="159"/>
    </location>
</feature>
<evidence type="ECO:0000313" key="8">
    <source>
        <dbReference type="Proteomes" id="UP000682403"/>
    </source>
</evidence>
<protein>
    <submittedName>
        <fullName evidence="7">S41 family peptidase</fullName>
    </submittedName>
</protein>
<name>A0ABS5LEV0_9BACI</name>
<dbReference type="InterPro" id="IPR002477">
    <property type="entry name" value="Peptidoglycan-bd-like"/>
</dbReference>
<dbReference type="Gene3D" id="2.30.42.10">
    <property type="match status" value="1"/>
</dbReference>
<dbReference type="Pfam" id="PF01471">
    <property type="entry name" value="PG_binding_1"/>
    <property type="match status" value="1"/>
</dbReference>
<dbReference type="Pfam" id="PF03572">
    <property type="entry name" value="Peptidase_S41"/>
    <property type="match status" value="1"/>
</dbReference>
<keyword evidence="2 5" id="KW-0645">Protease</keyword>
<dbReference type="SMART" id="SM00228">
    <property type="entry name" value="PDZ"/>
    <property type="match status" value="1"/>
</dbReference>
<dbReference type="Pfam" id="PF22694">
    <property type="entry name" value="CtpB_N-like"/>
    <property type="match status" value="1"/>
</dbReference>
<evidence type="ECO:0000256" key="1">
    <source>
        <dbReference type="ARBA" id="ARBA00009179"/>
    </source>
</evidence>
<dbReference type="Pfam" id="PF17820">
    <property type="entry name" value="PDZ_6"/>
    <property type="match status" value="1"/>
</dbReference>
<evidence type="ECO:0000256" key="5">
    <source>
        <dbReference type="RuleBase" id="RU004404"/>
    </source>
</evidence>
<sequence>MNKNVKLLLIIILTAVISSGLTLTLAKPETIVQEKEVQQNPDFAKLVDTYEKLEQKYYQKTDKEKMVDGAINGMVESLGDPYSAYMNAEDSKSFNETISSSFEGIGAELQEIDGQVMIVSPIKGSPAEKAGLKPKDKIIKVNGKSVKGKTVNDTVALIRGEKGTPVKLGIERGGSQQLEFSITRDEIPIETVYTNVTDDNIGRIQVTTFSEKTAADFSKAVKNLEEKEVKGIVIDLRQNPGGLMDEAIKMSEMFIPEGKNILQVENKDGSREAYRSENKDPVTIPSAVVVDEGTASAGEIMAAALNESADIPLFGEKTFGKGTIQTAEQYKDGSSIKFTIAKWLTPGGTWVHKKGIEPGEKVSLPSYAKLPYLDPSKPLKPGDASKEVKTAQAFLNALGYRTEENGLFDPKMKEAVMNYQKDHDLKQTGIIEKDTAISMLTSLQELVKKNDTQMNKAIEALKK</sequence>
<dbReference type="Gene3D" id="1.10.101.10">
    <property type="entry name" value="PGBD-like superfamily/PGBD"/>
    <property type="match status" value="1"/>
</dbReference>
<evidence type="ECO:0000256" key="4">
    <source>
        <dbReference type="ARBA" id="ARBA00022825"/>
    </source>
</evidence>
<dbReference type="Proteomes" id="UP000682403">
    <property type="component" value="Unassembled WGS sequence"/>
</dbReference>
<dbReference type="InterPro" id="IPR041489">
    <property type="entry name" value="PDZ_6"/>
</dbReference>
<dbReference type="InterPro" id="IPR036034">
    <property type="entry name" value="PDZ_sf"/>
</dbReference>
<dbReference type="InterPro" id="IPR055210">
    <property type="entry name" value="CtpA/B_N"/>
</dbReference>
<dbReference type="SMART" id="SM00245">
    <property type="entry name" value="TSPc"/>
    <property type="match status" value="1"/>
</dbReference>
<dbReference type="InterPro" id="IPR036365">
    <property type="entry name" value="PGBD-like_sf"/>
</dbReference>
<dbReference type="SUPFAM" id="SSF47090">
    <property type="entry name" value="PGBD-like"/>
    <property type="match status" value="1"/>
</dbReference>
<keyword evidence="4 5" id="KW-0720">Serine protease</keyword>
<gene>
    <name evidence="7" type="ORF">J9317_10860</name>
</gene>
<comment type="similarity">
    <text evidence="1 5">Belongs to the peptidase S41A family.</text>
</comment>
<dbReference type="CDD" id="cd06782">
    <property type="entry name" value="cpPDZ_CPP-like"/>
    <property type="match status" value="1"/>
</dbReference>
<dbReference type="CDD" id="cd07560">
    <property type="entry name" value="Peptidase_S41_CPP"/>
    <property type="match status" value="1"/>
</dbReference>
<reference evidence="7 8" key="1">
    <citation type="submission" date="2021-04" db="EMBL/GenBank/DDBJ databases">
        <title>Metabacillus sp. strain KIGAM252 whole genome sequence.</title>
        <authorList>
            <person name="Seo M.-J."/>
            <person name="Cho E.-S."/>
            <person name="Hwang C.Y."/>
            <person name="Yoon D.J."/>
        </authorList>
    </citation>
    <scope>NUCLEOTIDE SEQUENCE [LARGE SCALE GENOMIC DNA]</scope>
    <source>
        <strain evidence="7 8">KIGAM252</strain>
    </source>
</reference>
<dbReference type="EMBL" id="JAGVRK010000001">
    <property type="protein sequence ID" value="MBS2969264.1"/>
    <property type="molecule type" value="Genomic_DNA"/>
</dbReference>
<dbReference type="InterPro" id="IPR005151">
    <property type="entry name" value="Tail-specific_protease"/>
</dbReference>
<dbReference type="NCBIfam" id="TIGR00225">
    <property type="entry name" value="prc"/>
    <property type="match status" value="1"/>
</dbReference>
<dbReference type="InterPro" id="IPR029045">
    <property type="entry name" value="ClpP/crotonase-like_dom_sf"/>
</dbReference>
<dbReference type="Gene3D" id="3.90.226.10">
    <property type="entry name" value="2-enoyl-CoA Hydratase, Chain A, domain 1"/>
    <property type="match status" value="1"/>
</dbReference>
<dbReference type="InterPro" id="IPR036366">
    <property type="entry name" value="PGBDSf"/>
</dbReference>
<keyword evidence="3 5" id="KW-0378">Hydrolase</keyword>
<evidence type="ECO:0000259" key="6">
    <source>
        <dbReference type="PROSITE" id="PS50106"/>
    </source>
</evidence>
<dbReference type="PANTHER" id="PTHR32060:SF30">
    <property type="entry name" value="CARBOXY-TERMINAL PROCESSING PROTEASE CTPA"/>
    <property type="match status" value="1"/>
</dbReference>
<dbReference type="SUPFAM" id="SSF50156">
    <property type="entry name" value="PDZ domain-like"/>
    <property type="match status" value="1"/>
</dbReference>
<keyword evidence="8" id="KW-1185">Reference proteome</keyword>
<comment type="caution">
    <text evidence="7">The sequence shown here is derived from an EMBL/GenBank/DDBJ whole genome shotgun (WGS) entry which is preliminary data.</text>
</comment>
<evidence type="ECO:0000256" key="2">
    <source>
        <dbReference type="ARBA" id="ARBA00022670"/>
    </source>
</evidence>
<dbReference type="PROSITE" id="PS50106">
    <property type="entry name" value="PDZ"/>
    <property type="match status" value="1"/>
</dbReference>
<dbReference type="SUPFAM" id="SSF52096">
    <property type="entry name" value="ClpP/crotonase"/>
    <property type="match status" value="1"/>
</dbReference>
<organism evidence="7 8">
    <name type="scientific">Metabacillus flavus</name>
    <dbReference type="NCBI Taxonomy" id="2823519"/>
    <lineage>
        <taxon>Bacteria</taxon>
        <taxon>Bacillati</taxon>
        <taxon>Bacillota</taxon>
        <taxon>Bacilli</taxon>
        <taxon>Bacillales</taxon>
        <taxon>Bacillaceae</taxon>
        <taxon>Metabacillus</taxon>
    </lineage>
</organism>
<evidence type="ECO:0000256" key="3">
    <source>
        <dbReference type="ARBA" id="ARBA00022801"/>
    </source>
</evidence>
<accession>A0ABS5LEV0</accession>
<dbReference type="InterPro" id="IPR004447">
    <property type="entry name" value="Peptidase_S41A"/>
</dbReference>
<dbReference type="RefSeq" id="WP_211558495.1">
    <property type="nucleotide sequence ID" value="NZ_JAGVRK010000001.1"/>
</dbReference>
<evidence type="ECO:0000313" key="7">
    <source>
        <dbReference type="EMBL" id="MBS2969264.1"/>
    </source>
</evidence>